<accession>A0A1D9LEL2</accession>
<evidence type="ECO:0000313" key="1">
    <source>
        <dbReference type="EMBL" id="AOZ49706.1"/>
    </source>
</evidence>
<dbReference type="InterPro" id="IPR010374">
    <property type="entry name" value="DUF969"/>
</dbReference>
<dbReference type="EMBL" id="CP017707">
    <property type="protein sequence ID" value="AOZ49706.1"/>
    <property type="molecule type" value="Genomic_DNA"/>
</dbReference>
<dbReference type="Proteomes" id="UP000178776">
    <property type="component" value="Chromosome"/>
</dbReference>
<sequence>MDQTVNLWPLLGIAAVILGFLLRGNPLLVVCCAGIVTGAAAGLDPLAILAKVGDGFMKTRSLSAALLLALLAVGLAERHGLRERAYRWIQDIGDATAGGLLIVYLLARQLSAALGLSAQGGHPQVVRPILVPMAEGAWEKLHGKLSAAQRTRLRAMCAATDNIGLFFGENLFVAFSAVILMHAFMRENGHALDPLYLALWGIPTAMFAFLIHAGRLAWHEYRLSRAAQQEDLE</sequence>
<reference evidence="1 2" key="1">
    <citation type="submission" date="2016-10" db="EMBL/GenBank/DDBJ databases">
        <title>Chromobacterium muskegensis sp. nov., an insecticidal bacterium isolated from Sphagnum bogs.</title>
        <authorList>
            <person name="Sparks M.E."/>
            <person name="Blackburn M.B."/>
            <person name="Gundersen-Rindal D.E."/>
            <person name="Mitchell A."/>
            <person name="Farrar R."/>
            <person name="Kuhar D."/>
        </authorList>
    </citation>
    <scope>NUCLEOTIDE SEQUENCE [LARGE SCALE GENOMIC DNA]</scope>
    <source>
        <strain evidence="1 2">21-1</strain>
    </source>
</reference>
<gene>
    <name evidence="1" type="ORF">BKX93_06620</name>
</gene>
<dbReference type="KEGG" id="cvc:BKX93_06620"/>
<dbReference type="Pfam" id="PF06149">
    <property type="entry name" value="DUF969"/>
    <property type="match status" value="1"/>
</dbReference>
<evidence type="ECO:0000313" key="2">
    <source>
        <dbReference type="Proteomes" id="UP000178776"/>
    </source>
</evidence>
<proteinExistence type="predicted"/>
<protein>
    <submittedName>
        <fullName evidence="1">Uncharacterized protein</fullName>
    </submittedName>
</protein>
<dbReference type="RefSeq" id="WP_046158262.1">
    <property type="nucleotide sequence ID" value="NZ_CP017707.1"/>
</dbReference>
<name>A0A1D9LEL2_9NEIS</name>
<dbReference type="AlphaFoldDB" id="A0A1D9LEL2"/>
<dbReference type="GeneID" id="68840880"/>
<dbReference type="STRING" id="1108595.BKX93_06620"/>
<organism evidence="1 2">
    <name type="scientific">Chromobacterium vaccinii</name>
    <dbReference type="NCBI Taxonomy" id="1108595"/>
    <lineage>
        <taxon>Bacteria</taxon>
        <taxon>Pseudomonadati</taxon>
        <taxon>Pseudomonadota</taxon>
        <taxon>Betaproteobacteria</taxon>
        <taxon>Neisseriales</taxon>
        <taxon>Chromobacteriaceae</taxon>
        <taxon>Chromobacterium</taxon>
    </lineage>
</organism>